<gene>
    <name evidence="2" type="ORF">QTP70_021601</name>
</gene>
<dbReference type="GO" id="GO:0016412">
    <property type="term" value="F:serine O-acyltransferase activity"/>
    <property type="evidence" value="ECO:0007669"/>
    <property type="project" value="TreeGrafter"/>
</dbReference>
<dbReference type="InterPro" id="IPR049941">
    <property type="entry name" value="LPLAT_7/PORCN-like"/>
</dbReference>
<comment type="caution">
    <text evidence="2">The sequence shown here is derived from an EMBL/GenBank/DDBJ whole genome shotgun (WGS) entry which is preliminary data.</text>
</comment>
<dbReference type="PANTHER" id="PTHR13906">
    <property type="entry name" value="PORCUPINE"/>
    <property type="match status" value="1"/>
</dbReference>
<name>A0AAE0Q6R1_9TELE</name>
<reference evidence="2" key="1">
    <citation type="submission" date="2023-06" db="EMBL/GenBank/DDBJ databases">
        <title>Male Hemibagrus guttatus genome.</title>
        <authorList>
            <person name="Bian C."/>
        </authorList>
    </citation>
    <scope>NUCLEOTIDE SEQUENCE</scope>
    <source>
        <strain evidence="2">Male_cb2023</strain>
        <tissue evidence="2">Muscle</tissue>
    </source>
</reference>
<evidence type="ECO:0000313" key="2">
    <source>
        <dbReference type="EMBL" id="KAK3514552.1"/>
    </source>
</evidence>
<feature type="transmembrane region" description="Helical" evidence="1">
    <location>
        <begin position="44"/>
        <end position="77"/>
    </location>
</feature>
<feature type="transmembrane region" description="Helical" evidence="1">
    <location>
        <begin position="14"/>
        <end position="32"/>
    </location>
</feature>
<organism evidence="2 3">
    <name type="scientific">Hemibagrus guttatus</name>
    <dbReference type="NCBI Taxonomy" id="175788"/>
    <lineage>
        <taxon>Eukaryota</taxon>
        <taxon>Metazoa</taxon>
        <taxon>Chordata</taxon>
        <taxon>Craniata</taxon>
        <taxon>Vertebrata</taxon>
        <taxon>Euteleostomi</taxon>
        <taxon>Actinopterygii</taxon>
        <taxon>Neopterygii</taxon>
        <taxon>Teleostei</taxon>
        <taxon>Ostariophysi</taxon>
        <taxon>Siluriformes</taxon>
        <taxon>Bagridae</taxon>
        <taxon>Hemibagrus</taxon>
    </lineage>
</organism>
<evidence type="ECO:0000313" key="3">
    <source>
        <dbReference type="Proteomes" id="UP001274896"/>
    </source>
</evidence>
<protein>
    <submittedName>
        <fullName evidence="2">Uncharacterized protein</fullName>
    </submittedName>
</protein>
<dbReference type="GO" id="GO:0005789">
    <property type="term" value="C:endoplasmic reticulum membrane"/>
    <property type="evidence" value="ECO:0007669"/>
    <property type="project" value="TreeGrafter"/>
</dbReference>
<dbReference type="EMBL" id="JAUCMX010000021">
    <property type="protein sequence ID" value="KAK3514552.1"/>
    <property type="molecule type" value="Genomic_DNA"/>
</dbReference>
<proteinExistence type="predicted"/>
<keyword evidence="1" id="KW-0812">Transmembrane</keyword>
<dbReference type="PANTHER" id="PTHR13906:SF3">
    <property type="entry name" value="GHRELIN O-ACYLTRANSFERASE"/>
    <property type="match status" value="1"/>
</dbReference>
<keyword evidence="1" id="KW-1133">Transmembrane helix</keyword>
<sequence length="186" mass="22130">MDLLWMIFNQNPQLAYQFFTIPLAFLFYSLAARGYLTLFNRHICLALGGFIFAVLTMGSYSMLLFITNIIFVLLVHFMEPVHIHYWIFGLQMWWQTLWHFYMQYKQYWLQEPADSRLVLAMSALMLLSQRVTSVSMDLQEGKVIRHFRKSPQKPSPFPHSFHELHTVFSCPSWRTALSVQHFCELH</sequence>
<dbReference type="AlphaFoldDB" id="A0AAE0Q6R1"/>
<accession>A0AAE0Q6R1</accession>
<evidence type="ECO:0000256" key="1">
    <source>
        <dbReference type="SAM" id="Phobius"/>
    </source>
</evidence>
<feature type="transmembrane region" description="Helical" evidence="1">
    <location>
        <begin position="83"/>
        <end position="101"/>
    </location>
</feature>
<keyword evidence="3" id="KW-1185">Reference proteome</keyword>
<dbReference type="Proteomes" id="UP001274896">
    <property type="component" value="Unassembled WGS sequence"/>
</dbReference>
<dbReference type="GO" id="GO:0030258">
    <property type="term" value="P:lipid modification"/>
    <property type="evidence" value="ECO:0007669"/>
    <property type="project" value="TreeGrafter"/>
</dbReference>
<keyword evidence="1" id="KW-0472">Membrane</keyword>